<keyword evidence="1" id="KW-0175">Coiled coil</keyword>
<dbReference type="InterPro" id="IPR037731">
    <property type="entry name" value="ASY3-like"/>
</dbReference>
<evidence type="ECO:0000259" key="3">
    <source>
        <dbReference type="Pfam" id="PF20435"/>
    </source>
</evidence>
<dbReference type="PANTHER" id="PTHR36027:SF1">
    <property type="entry name" value="MEIOSIS-SPECIFIC PROTEIN ASY3"/>
    <property type="match status" value="1"/>
</dbReference>
<accession>A0A2I4FMP4</accession>
<feature type="region of interest" description="Disordered" evidence="2">
    <location>
        <begin position="420"/>
        <end position="498"/>
    </location>
</feature>
<feature type="compositionally biased region" description="Polar residues" evidence="2">
    <location>
        <begin position="89"/>
        <end position="99"/>
    </location>
</feature>
<gene>
    <name evidence="5 6" type="primary">LOC109000499</name>
</gene>
<feature type="compositionally biased region" description="Basic residues" evidence="2">
    <location>
        <begin position="279"/>
        <end position="289"/>
    </location>
</feature>
<feature type="region of interest" description="Disordered" evidence="2">
    <location>
        <begin position="614"/>
        <end position="640"/>
    </location>
</feature>
<dbReference type="Gramene" id="Jr08_10430_p1">
    <property type="protein sequence ID" value="cds.Jr08_10430_p1"/>
    <property type="gene ID" value="Jr08_10430"/>
</dbReference>
<feature type="compositionally biased region" description="Polar residues" evidence="2">
    <location>
        <begin position="617"/>
        <end position="639"/>
    </location>
</feature>
<evidence type="ECO:0000256" key="2">
    <source>
        <dbReference type="SAM" id="MobiDB-lite"/>
    </source>
</evidence>
<dbReference type="RefSeq" id="XP_018832936.1">
    <property type="nucleotide sequence ID" value="XM_018977391.2"/>
</dbReference>
<feature type="domain" description="Meiosis-specific protein ASY3-like coiled-coil" evidence="3">
    <location>
        <begin position="14"/>
        <end position="366"/>
    </location>
</feature>
<reference evidence="5 6" key="1">
    <citation type="submission" date="2025-04" db="UniProtKB">
        <authorList>
            <consortium name="RefSeq"/>
        </authorList>
    </citation>
    <scope>IDENTIFICATION</scope>
    <source>
        <tissue evidence="5 6">Leaves</tissue>
    </source>
</reference>
<dbReference type="KEGG" id="jre:109000499"/>
<dbReference type="Proteomes" id="UP000235220">
    <property type="component" value="Chromosome 8"/>
</dbReference>
<keyword evidence="4" id="KW-1185">Reference proteome</keyword>
<feature type="coiled-coil region" evidence="1">
    <location>
        <begin position="708"/>
        <end position="750"/>
    </location>
</feature>
<evidence type="ECO:0000313" key="4">
    <source>
        <dbReference type="Proteomes" id="UP000235220"/>
    </source>
</evidence>
<feature type="region of interest" description="Disordered" evidence="2">
    <location>
        <begin position="70"/>
        <end position="102"/>
    </location>
</feature>
<feature type="compositionally biased region" description="Acidic residues" evidence="2">
    <location>
        <begin position="543"/>
        <end position="555"/>
    </location>
</feature>
<feature type="compositionally biased region" description="Polar residues" evidence="2">
    <location>
        <begin position="520"/>
        <end position="529"/>
    </location>
</feature>
<dbReference type="PANTHER" id="PTHR36027">
    <property type="entry name" value="MEIOSIS-SPECIFIC PROTEIN ASY3"/>
    <property type="match status" value="1"/>
</dbReference>
<feature type="compositionally biased region" description="Basic and acidic residues" evidence="2">
    <location>
        <begin position="473"/>
        <end position="482"/>
    </location>
</feature>
<feature type="region of interest" description="Disordered" evidence="2">
    <location>
        <begin position="520"/>
        <end position="573"/>
    </location>
</feature>
<dbReference type="STRING" id="51240.A0A2I4FMP4"/>
<evidence type="ECO:0000313" key="6">
    <source>
        <dbReference type="RefSeq" id="XP_018832937.1"/>
    </source>
</evidence>
<dbReference type="InterPro" id="IPR046845">
    <property type="entry name" value="ASY3-like_CC"/>
</dbReference>
<feature type="compositionally biased region" description="Polar residues" evidence="2">
    <location>
        <begin position="428"/>
        <end position="472"/>
    </location>
</feature>
<protein>
    <submittedName>
        <fullName evidence="5 6">Meiosis-specific protein ASY3 isoform X1</fullName>
    </submittedName>
</protein>
<evidence type="ECO:0000313" key="5">
    <source>
        <dbReference type="RefSeq" id="XP_018832936.1"/>
    </source>
</evidence>
<feature type="domain" description="Meiosis-specific protein ASY3-like coiled-coil" evidence="3">
    <location>
        <begin position="444"/>
        <end position="811"/>
    </location>
</feature>
<dbReference type="OrthoDB" id="751607at2759"/>
<dbReference type="AlphaFoldDB" id="A0A2I4FMP4"/>
<proteinExistence type="predicted"/>
<name>A0A2I4FMP4_JUGRE</name>
<sequence>MEVDAPQTLLDDWMSDCRSIGSNHYRSSQSRKISIGVMVDSVGNKRSRSTKEDKATVASAERMNLNVDTSTEIKKKGQEVTAPVKGKQTDTPEQENSPWITPRSRYPQAPFPEPVLHLEQPVTSGQQNNLNGQSNEPATYSVQLFVNKASILESGDGNQKKFDGFTYKRKEVKDRSTERVEEFAFATAQQVHVSDQAMTEDKADKTRNRTGILRMKLWEILGNVSSPKNENSNFQRPEVGTNNMKLGQNFDQKAVTVARCRQNSDTIETDSEASDHASRRPVTRSLTRKRVRQKVQINGTKCGPSSGYIHKHREKNFSLEGGSGRVNGAINGDSSKPIRKKIEKKSKRIEPRKILFPKKDVMDQIQEASYRGEAKVPAERKFSRGNQMEDIYGCIYEDEREYLGLENKIQEILDQSPLTDKTNHQEDFNSPVNQQDVASPSLDNDVQPQDNFQSPTFGFKTPISSSNPTSAPKTDRPVDDSHTSTPKTDQLLPGVHNPAPAERIFTVGHIRGFSTLQTSKSDCYGSITQGDAEVLTPPPEPMADTEERDTEDDLSETSAEERDNESSEEGSPIIEAYTGCRERDILSSEPVAAKQKKFMLHSTKRLQICESIGFDNISPTSPSPKGTGESNWMQEPSDQSQDDGLLRAIKLFALEIQKLQSKIKSETTKKSSEILMSTSDGIYLQLQNLESHIQTDVGKFTSMSKSRRKGFEVKLEEQQKELKLIHEKFKEDINRHLQDYRSTLEGLEAHHLELKGTMKKQKASHRKLLLQVEEGVEAQLNHAQRRITAIHELARGKMLQLKHVVSMCLKEGILS</sequence>
<dbReference type="Pfam" id="PF20435">
    <property type="entry name" value="ASY3-like"/>
    <property type="match status" value="2"/>
</dbReference>
<dbReference type="RefSeq" id="XP_018832937.1">
    <property type="nucleotide sequence ID" value="XM_018977392.2"/>
</dbReference>
<organism evidence="4 5">
    <name type="scientific">Juglans regia</name>
    <name type="common">English walnut</name>
    <dbReference type="NCBI Taxonomy" id="51240"/>
    <lineage>
        <taxon>Eukaryota</taxon>
        <taxon>Viridiplantae</taxon>
        <taxon>Streptophyta</taxon>
        <taxon>Embryophyta</taxon>
        <taxon>Tracheophyta</taxon>
        <taxon>Spermatophyta</taxon>
        <taxon>Magnoliopsida</taxon>
        <taxon>eudicotyledons</taxon>
        <taxon>Gunneridae</taxon>
        <taxon>Pentapetalae</taxon>
        <taxon>rosids</taxon>
        <taxon>fabids</taxon>
        <taxon>Fagales</taxon>
        <taxon>Juglandaceae</taxon>
        <taxon>Juglans</taxon>
    </lineage>
</organism>
<feature type="region of interest" description="Disordered" evidence="2">
    <location>
        <begin position="265"/>
        <end position="289"/>
    </location>
</feature>
<evidence type="ECO:0000256" key="1">
    <source>
        <dbReference type="SAM" id="Coils"/>
    </source>
</evidence>
<dbReference type="GO" id="GO:0051321">
    <property type="term" value="P:meiotic cell cycle"/>
    <property type="evidence" value="ECO:0007669"/>
    <property type="project" value="InterPro"/>
</dbReference>
<dbReference type="GeneID" id="109000499"/>